<organism evidence="2 3">
    <name type="scientific">Grifola frondosa</name>
    <name type="common">Maitake</name>
    <name type="synonym">Polyporus frondosus</name>
    <dbReference type="NCBI Taxonomy" id="5627"/>
    <lineage>
        <taxon>Eukaryota</taxon>
        <taxon>Fungi</taxon>
        <taxon>Dikarya</taxon>
        <taxon>Basidiomycota</taxon>
        <taxon>Agaricomycotina</taxon>
        <taxon>Agaricomycetes</taxon>
        <taxon>Polyporales</taxon>
        <taxon>Grifolaceae</taxon>
        <taxon>Grifola</taxon>
    </lineage>
</organism>
<evidence type="ECO:0000313" key="2">
    <source>
        <dbReference type="EMBL" id="OBZ68211.1"/>
    </source>
</evidence>
<reference evidence="2 3" key="1">
    <citation type="submission" date="2016-03" db="EMBL/GenBank/DDBJ databases">
        <title>Whole genome sequencing of Grifola frondosa 9006-11.</title>
        <authorList>
            <person name="Min B."/>
            <person name="Park H."/>
            <person name="Kim J.-G."/>
            <person name="Cho H."/>
            <person name="Oh Y.-L."/>
            <person name="Kong W.-S."/>
            <person name="Choi I.-G."/>
        </authorList>
    </citation>
    <scope>NUCLEOTIDE SEQUENCE [LARGE SCALE GENOMIC DNA]</scope>
    <source>
        <strain evidence="2 3">9006-11</strain>
    </source>
</reference>
<evidence type="ECO:0000313" key="3">
    <source>
        <dbReference type="Proteomes" id="UP000092993"/>
    </source>
</evidence>
<sequence>MSARRNRPTAFDVSFPTEAGGASTSLNEQSQAGPSNLPSAPARSLSGILNRTINKRTLSDARLLPLGVKRQRTGEPESKPEKAVHPGPKVRYSPDNRDLKEKADLLILGEEEHDGADDKPIRMLSDFSIFDPKHGLELISLSLLDVDDTTADNLRAQDTSLRYSSTRRT</sequence>
<evidence type="ECO:0000256" key="1">
    <source>
        <dbReference type="SAM" id="MobiDB-lite"/>
    </source>
</evidence>
<comment type="caution">
    <text evidence="2">The sequence shown here is derived from an EMBL/GenBank/DDBJ whole genome shotgun (WGS) entry which is preliminary data.</text>
</comment>
<accession>A0A1C7LTV5</accession>
<dbReference type="OrthoDB" id="3024051at2759"/>
<gene>
    <name evidence="2" type="ORF">A0H81_11825</name>
</gene>
<dbReference type="AlphaFoldDB" id="A0A1C7LTV5"/>
<dbReference type="EMBL" id="LUGG01000022">
    <property type="protein sequence ID" value="OBZ68211.1"/>
    <property type="molecule type" value="Genomic_DNA"/>
</dbReference>
<dbReference type="STRING" id="5627.A0A1C7LTV5"/>
<proteinExistence type="predicted"/>
<feature type="region of interest" description="Disordered" evidence="1">
    <location>
        <begin position="1"/>
        <end position="43"/>
    </location>
</feature>
<feature type="region of interest" description="Disordered" evidence="1">
    <location>
        <begin position="60"/>
        <end position="96"/>
    </location>
</feature>
<feature type="compositionally biased region" description="Basic and acidic residues" evidence="1">
    <location>
        <begin position="72"/>
        <end position="84"/>
    </location>
</feature>
<name>A0A1C7LTV5_GRIFR</name>
<keyword evidence="3" id="KW-1185">Reference proteome</keyword>
<feature type="compositionally biased region" description="Polar residues" evidence="1">
    <location>
        <begin position="22"/>
        <end position="38"/>
    </location>
</feature>
<protein>
    <submittedName>
        <fullName evidence="2">Uncharacterized protein</fullName>
    </submittedName>
</protein>
<dbReference type="Proteomes" id="UP000092993">
    <property type="component" value="Unassembled WGS sequence"/>
</dbReference>